<evidence type="ECO:0008006" key="2">
    <source>
        <dbReference type="Google" id="ProtNLM"/>
    </source>
</evidence>
<dbReference type="InterPro" id="IPR016024">
    <property type="entry name" value="ARM-type_fold"/>
</dbReference>
<gene>
    <name evidence="1" type="ORF">S01H1_05315</name>
</gene>
<sequence>MRNMRSITTYVILAAAAISAVAAVPAARADENEAKLIGVLTSKAPPQDKAITCKRLAIYGSKAAVPALAPLLADKELASWARIALEAIPGPEADEALRKAVGTLKGTLLIGTINSIGVRRDAKAVDLLIAKLEDTDAEVASAAAEALGRIGGDRA</sequence>
<evidence type="ECO:0000313" key="1">
    <source>
        <dbReference type="EMBL" id="GAF72554.1"/>
    </source>
</evidence>
<dbReference type="InterPro" id="IPR011989">
    <property type="entry name" value="ARM-like"/>
</dbReference>
<organism evidence="1">
    <name type="scientific">marine sediment metagenome</name>
    <dbReference type="NCBI Taxonomy" id="412755"/>
    <lineage>
        <taxon>unclassified sequences</taxon>
        <taxon>metagenomes</taxon>
        <taxon>ecological metagenomes</taxon>
    </lineage>
</organism>
<comment type="caution">
    <text evidence="1">The sequence shown here is derived from an EMBL/GenBank/DDBJ whole genome shotgun (WGS) entry which is preliminary data.</text>
</comment>
<proteinExistence type="predicted"/>
<feature type="non-terminal residue" evidence="1">
    <location>
        <position position="155"/>
    </location>
</feature>
<dbReference type="Gene3D" id="1.25.10.10">
    <property type="entry name" value="Leucine-rich Repeat Variant"/>
    <property type="match status" value="1"/>
</dbReference>
<reference evidence="1" key="1">
    <citation type="journal article" date="2014" name="Front. Microbiol.">
        <title>High frequency of phylogenetically diverse reductive dehalogenase-homologous genes in deep subseafloor sedimentary metagenomes.</title>
        <authorList>
            <person name="Kawai M."/>
            <person name="Futagami T."/>
            <person name="Toyoda A."/>
            <person name="Takaki Y."/>
            <person name="Nishi S."/>
            <person name="Hori S."/>
            <person name="Arai W."/>
            <person name="Tsubouchi T."/>
            <person name="Morono Y."/>
            <person name="Uchiyama I."/>
            <person name="Ito T."/>
            <person name="Fujiyama A."/>
            <person name="Inagaki F."/>
            <person name="Takami H."/>
        </authorList>
    </citation>
    <scope>NUCLEOTIDE SEQUENCE</scope>
    <source>
        <strain evidence="1">Expedition CK06-06</strain>
    </source>
</reference>
<dbReference type="SUPFAM" id="SSF48371">
    <property type="entry name" value="ARM repeat"/>
    <property type="match status" value="1"/>
</dbReference>
<dbReference type="EMBL" id="BARS01002772">
    <property type="protein sequence ID" value="GAF72554.1"/>
    <property type="molecule type" value="Genomic_DNA"/>
</dbReference>
<dbReference type="Pfam" id="PF13646">
    <property type="entry name" value="HEAT_2"/>
    <property type="match status" value="1"/>
</dbReference>
<accession>X0RUP8</accession>
<name>X0RUP8_9ZZZZ</name>
<dbReference type="AlphaFoldDB" id="X0RUP8"/>
<protein>
    <recommendedName>
        <fullName evidence="2">HEAT repeat domain-containing protein</fullName>
    </recommendedName>
</protein>